<dbReference type="Gene3D" id="2.70.98.70">
    <property type="match status" value="1"/>
</dbReference>
<evidence type="ECO:0008006" key="5">
    <source>
        <dbReference type="Google" id="ProtNLM"/>
    </source>
</evidence>
<dbReference type="Gene3D" id="1.50.10.100">
    <property type="entry name" value="Chondroitin AC/alginate lyase"/>
    <property type="match status" value="1"/>
</dbReference>
<dbReference type="VEuPathDB" id="FungiDB:H257_17495"/>
<organism evidence="2 3">
    <name type="scientific">Aphanomyces astaci</name>
    <name type="common">Crayfish plague agent</name>
    <dbReference type="NCBI Taxonomy" id="112090"/>
    <lineage>
        <taxon>Eukaryota</taxon>
        <taxon>Sar</taxon>
        <taxon>Stramenopiles</taxon>
        <taxon>Oomycota</taxon>
        <taxon>Saprolegniomycetes</taxon>
        <taxon>Saprolegniales</taxon>
        <taxon>Verrucalvaceae</taxon>
        <taxon>Aphanomyces</taxon>
    </lineage>
</organism>
<sequence length="694" mass="75398">MLPTSTIVRGFVKCQIIDADTSPSDFDVPDALTHIENDGFLQTLVEAGEFEVLDPDDNITDGLDGSEDDDEDHAFTCVAVCVTFDDVLAVLSDDPQGYAMPCSNRTFWQPILDANGKAVATARTDGRKHMSHTFPLWRDDTYLLYSQNGDRAAGEAMMAKRHEFARNLLLAECYDMNGEFLSKLEDSLVSYATQRTWVLAAHDPKLDVFYGRSVFVDLNAALVSSFFGSALYMLGDAFSLETTTAIRDALDARTVGPQLDRLVGSATPFWWQLDASNWNAVCFNGMTSAILTAVDDKQVRAAALVAIIDQSQAYLGSFFDDGYGAEGVGYYNYGFEEFAELREKVCDATQGTVDLFDNANVGTIAHLSQLLVMRNQNVASFGDAHAGLRFSHPLTQYSLYAYGDSKMVAAPNTRSVPGKLMSLLLPVTMKRSCPELYFDSRGSMQLRHVFEQSKIAVFRGTDASLFDMTFKVAGNGGHSHNDMGSYSIAFNNTIVLGDPGGPLYYDAQSFGTKRYKSPLINSYGHPVPVVANKNQSEAAAVQKKHVFSLATTFSALEDTATTDLAAAYAEPALKRLQRKVTFSRSGLGHIAIGDTVEMQPGASVNFETVFTPLGAWTSTGANSGLVRMKSGDTVLVCIDASAPFSVQSQVLSSYNVTWTRVGVKVASAKQTEHIKVTVLPGSATCALTTDEQLS</sequence>
<dbReference type="VEuPathDB" id="FungiDB:H257_17496"/>
<evidence type="ECO:0000313" key="1">
    <source>
        <dbReference type="EMBL" id="RHY82442.1"/>
    </source>
</evidence>
<evidence type="ECO:0000313" key="4">
    <source>
        <dbReference type="Proteomes" id="UP000285712"/>
    </source>
</evidence>
<comment type="caution">
    <text evidence="2">The sequence shown here is derived from an EMBL/GenBank/DDBJ whole genome shotgun (WGS) entry which is preliminary data.</text>
</comment>
<dbReference type="InterPro" id="IPR008929">
    <property type="entry name" value="Chondroitin_lyas"/>
</dbReference>
<proteinExistence type="predicted"/>
<evidence type="ECO:0000313" key="3">
    <source>
        <dbReference type="Proteomes" id="UP000285430"/>
    </source>
</evidence>
<accession>A0A418EUS4</accession>
<name>A0A418EUS4_APHAT</name>
<dbReference type="Proteomes" id="UP000285430">
    <property type="component" value="Unassembled WGS sequence"/>
</dbReference>
<dbReference type="AlphaFoldDB" id="A0A418EUS4"/>
<evidence type="ECO:0000313" key="2">
    <source>
        <dbReference type="EMBL" id="RHZ19317.1"/>
    </source>
</evidence>
<dbReference type="EMBL" id="QUTH01003446">
    <property type="protein sequence ID" value="RHZ19317.1"/>
    <property type="molecule type" value="Genomic_DNA"/>
</dbReference>
<protein>
    <recommendedName>
        <fullName evidence="5">Heparinase II N-terminal domain-containing protein</fullName>
    </recommendedName>
</protein>
<dbReference type="EMBL" id="QUTG01007557">
    <property type="protein sequence ID" value="RHY82442.1"/>
    <property type="molecule type" value="Genomic_DNA"/>
</dbReference>
<reference evidence="3 4" key="1">
    <citation type="submission" date="2018-08" db="EMBL/GenBank/DDBJ databases">
        <title>Aphanomyces genome sequencing and annotation.</title>
        <authorList>
            <person name="Minardi D."/>
            <person name="Oidtmann B."/>
            <person name="Van Der Giezen M."/>
            <person name="Studholme D.J."/>
        </authorList>
    </citation>
    <scope>NUCLEOTIDE SEQUENCE [LARGE SCALE GENOMIC DNA]</scope>
    <source>
        <strain evidence="2 3">Da</strain>
        <strain evidence="1 4">Sv</strain>
    </source>
</reference>
<gene>
    <name evidence="1" type="ORF">DYB35_004790</name>
    <name evidence="2" type="ORF">DYB37_004012</name>
</gene>
<dbReference type="Proteomes" id="UP000285712">
    <property type="component" value="Unassembled WGS sequence"/>
</dbReference>